<keyword evidence="3" id="KW-1185">Reference proteome</keyword>
<evidence type="ECO:0000313" key="2">
    <source>
        <dbReference type="EMBL" id="KAJ7725043.1"/>
    </source>
</evidence>
<accession>A0AAD7HQA4</accession>
<comment type="caution">
    <text evidence="2">The sequence shown here is derived from an EMBL/GenBank/DDBJ whole genome shotgun (WGS) entry which is preliminary data.</text>
</comment>
<dbReference type="EMBL" id="JARKIB010000197">
    <property type="protein sequence ID" value="KAJ7725043.1"/>
    <property type="molecule type" value="Genomic_DNA"/>
</dbReference>
<proteinExistence type="predicted"/>
<reference evidence="2" key="1">
    <citation type="submission" date="2023-03" db="EMBL/GenBank/DDBJ databases">
        <title>Massive genome expansion in bonnet fungi (Mycena s.s.) driven by repeated elements and novel gene families across ecological guilds.</title>
        <authorList>
            <consortium name="Lawrence Berkeley National Laboratory"/>
            <person name="Harder C.B."/>
            <person name="Miyauchi S."/>
            <person name="Viragh M."/>
            <person name="Kuo A."/>
            <person name="Thoen E."/>
            <person name="Andreopoulos B."/>
            <person name="Lu D."/>
            <person name="Skrede I."/>
            <person name="Drula E."/>
            <person name="Henrissat B."/>
            <person name="Morin E."/>
            <person name="Kohler A."/>
            <person name="Barry K."/>
            <person name="LaButti K."/>
            <person name="Morin E."/>
            <person name="Salamov A."/>
            <person name="Lipzen A."/>
            <person name="Mereny Z."/>
            <person name="Hegedus B."/>
            <person name="Baldrian P."/>
            <person name="Stursova M."/>
            <person name="Weitz H."/>
            <person name="Taylor A."/>
            <person name="Grigoriev I.V."/>
            <person name="Nagy L.G."/>
            <person name="Martin F."/>
            <person name="Kauserud H."/>
        </authorList>
    </citation>
    <scope>NUCLEOTIDE SEQUENCE</scope>
    <source>
        <strain evidence="2">CBHHK182m</strain>
    </source>
</reference>
<evidence type="ECO:0000256" key="1">
    <source>
        <dbReference type="SAM" id="MobiDB-lite"/>
    </source>
</evidence>
<gene>
    <name evidence="2" type="ORF">B0H16DRAFT_1736340</name>
</gene>
<dbReference type="Proteomes" id="UP001215598">
    <property type="component" value="Unassembled WGS sequence"/>
</dbReference>
<name>A0AAD7HQA4_9AGAR</name>
<sequence length="257" mass="28083">MGRPLFTSLLKEERAYLTDGRGRPPYPLTQPLRKLARAIAQEEYAQRRNIQHARRAGLVDVLSALDTMYDTMDDTLSPTSTIPITPPPSSGDSLAGSLGDVPSSGFPARVVVRTDYMDRVLVEVVAADCVRLSNGRSFLRYAVTNLGTLASFKCYDSVRLLGMAHHIVRLWKNHGSTFARPGCMVIEGYLESMDNAYPVIVLLVPNDVVHPTFTVDVPNEIFLGVVPGAEVVELDYLDGASFGVGISASHYRSVVVT</sequence>
<protein>
    <submittedName>
        <fullName evidence="2">Uncharacterized protein</fullName>
    </submittedName>
</protein>
<evidence type="ECO:0000313" key="3">
    <source>
        <dbReference type="Proteomes" id="UP001215598"/>
    </source>
</evidence>
<dbReference type="AlphaFoldDB" id="A0AAD7HQA4"/>
<feature type="region of interest" description="Disordered" evidence="1">
    <location>
        <begin position="78"/>
        <end position="97"/>
    </location>
</feature>
<organism evidence="2 3">
    <name type="scientific">Mycena metata</name>
    <dbReference type="NCBI Taxonomy" id="1033252"/>
    <lineage>
        <taxon>Eukaryota</taxon>
        <taxon>Fungi</taxon>
        <taxon>Dikarya</taxon>
        <taxon>Basidiomycota</taxon>
        <taxon>Agaricomycotina</taxon>
        <taxon>Agaricomycetes</taxon>
        <taxon>Agaricomycetidae</taxon>
        <taxon>Agaricales</taxon>
        <taxon>Marasmiineae</taxon>
        <taxon>Mycenaceae</taxon>
        <taxon>Mycena</taxon>
    </lineage>
</organism>